<evidence type="ECO:0008006" key="3">
    <source>
        <dbReference type="Google" id="ProtNLM"/>
    </source>
</evidence>
<protein>
    <recommendedName>
        <fullName evidence="3">Alpha/beta hydrolase</fullName>
    </recommendedName>
</protein>
<comment type="caution">
    <text evidence="1">The sequence shown here is derived from an EMBL/GenBank/DDBJ whole genome shotgun (WGS) entry which is preliminary data.</text>
</comment>
<dbReference type="Gene3D" id="3.40.50.1820">
    <property type="entry name" value="alpha/beta hydrolase"/>
    <property type="match status" value="1"/>
</dbReference>
<accession>A0ABU3EBE5</accession>
<dbReference type="InterPro" id="IPR029058">
    <property type="entry name" value="AB_hydrolase_fold"/>
</dbReference>
<evidence type="ECO:0000313" key="2">
    <source>
        <dbReference type="Proteomes" id="UP001251085"/>
    </source>
</evidence>
<name>A0ABU3EBE5_9RHOB</name>
<sequence length="300" mass="32718">MTLFRAPGGSSRVVVCFEPGRERMQGFEPTQCPRFAERLGIDALTVQTARRDWFLSAKSDDLAAALDKATAGYDEVTASGFSMGGYGALLYSRAARVRRILAVSPQYCIDPAIAPYDPGRHRKFARIGRDMPCPEEWGNPGLSGVLLFDPAISADRQHALRIGAAFPLLRLVALPHGGHPASGVIADIGRIGNVSTMLVQDRLDPVRIRNLHREARRNSIRYSFNLASAALKRHGARVEPLLRDVALRGAPQLRLEAGLALLTRDAAAGTEALTRLLDENPDPPASWARRIEQALDAIED</sequence>
<organism evidence="1 2">
    <name type="scientific">Paracoccus broussonetiae</name>
    <dbReference type="NCBI Taxonomy" id="3075834"/>
    <lineage>
        <taxon>Bacteria</taxon>
        <taxon>Pseudomonadati</taxon>
        <taxon>Pseudomonadota</taxon>
        <taxon>Alphaproteobacteria</taxon>
        <taxon>Rhodobacterales</taxon>
        <taxon>Paracoccaceae</taxon>
        <taxon>Paracoccus</taxon>
    </lineage>
</organism>
<gene>
    <name evidence="1" type="ORF">RM190_06725</name>
</gene>
<dbReference type="EMBL" id="JAVRQI010000004">
    <property type="protein sequence ID" value="MDT1061549.1"/>
    <property type="molecule type" value="Genomic_DNA"/>
</dbReference>
<evidence type="ECO:0000313" key="1">
    <source>
        <dbReference type="EMBL" id="MDT1061549.1"/>
    </source>
</evidence>
<keyword evidence="2" id="KW-1185">Reference proteome</keyword>
<proteinExistence type="predicted"/>
<dbReference type="RefSeq" id="WP_311758644.1">
    <property type="nucleotide sequence ID" value="NZ_JAVRQI010000004.1"/>
</dbReference>
<dbReference type="SUPFAM" id="SSF53474">
    <property type="entry name" value="alpha/beta-Hydrolases"/>
    <property type="match status" value="1"/>
</dbReference>
<dbReference type="Proteomes" id="UP001251085">
    <property type="component" value="Unassembled WGS sequence"/>
</dbReference>
<reference evidence="2" key="1">
    <citation type="submission" date="2023-07" db="EMBL/GenBank/DDBJ databases">
        <title>Characterization of two Paracoccaceae strains isolated from Phycosphere and proposal of Xinfangfangia lacusdiani sp. nov.</title>
        <authorList>
            <person name="Deng Y."/>
            <person name="Zhang Y.Q."/>
        </authorList>
    </citation>
    <scope>NUCLEOTIDE SEQUENCE [LARGE SCALE GENOMIC DNA]</scope>
    <source>
        <strain evidence="2">CPCC 101403</strain>
    </source>
</reference>